<dbReference type="EMBL" id="FONG01000010">
    <property type="protein sequence ID" value="SFF25852.1"/>
    <property type="molecule type" value="Genomic_DNA"/>
</dbReference>
<sequence>MPDSCRRTVTATMLLPGGRRLRLPALMVYDPKDCLAVRVTFGLGRPDAATWVFAWELLSRGLTGAAGIGDVRVAPVAGTDARLLLRLGRPGDIAELELDAADVLAFVAVAREHAPRDNREIRDALAGELSRIRQRA</sequence>
<accession>A0A1I2H850</accession>
<evidence type="ECO:0000313" key="7">
    <source>
        <dbReference type="EMBL" id="SFF25852.1"/>
    </source>
</evidence>
<proteinExistence type="inferred from homology"/>
<evidence type="ECO:0000313" key="8">
    <source>
        <dbReference type="Proteomes" id="UP000199323"/>
    </source>
</evidence>
<comment type="subcellular location">
    <subcellularLocation>
        <location evidence="1">Cell septum</location>
    </subcellularLocation>
</comment>
<dbReference type="InterPro" id="IPR006776">
    <property type="entry name" value="SsgB"/>
</dbReference>
<dbReference type="AlphaFoldDB" id="A0A1I2H850"/>
<evidence type="ECO:0000256" key="4">
    <source>
        <dbReference type="ARBA" id="ARBA00022969"/>
    </source>
</evidence>
<dbReference type="Pfam" id="PF04686">
    <property type="entry name" value="SsgA"/>
    <property type="match status" value="1"/>
</dbReference>
<keyword evidence="8" id="KW-1185">Reference proteome</keyword>
<evidence type="ECO:0000256" key="1">
    <source>
        <dbReference type="ARBA" id="ARBA00004431"/>
    </source>
</evidence>
<evidence type="ECO:0000256" key="3">
    <source>
        <dbReference type="ARBA" id="ARBA00022618"/>
    </source>
</evidence>
<reference evidence="7 8" key="1">
    <citation type="submission" date="2016-10" db="EMBL/GenBank/DDBJ databases">
        <authorList>
            <person name="de Groot N.N."/>
        </authorList>
    </citation>
    <scope>NUCLEOTIDE SEQUENCE [LARGE SCALE GENOMIC DNA]</scope>
    <source>
        <strain evidence="7 8">CGMCC 4.3510</strain>
    </source>
</reference>
<gene>
    <name evidence="7" type="ORF">SAMN05216251_110155</name>
</gene>
<evidence type="ECO:0000256" key="5">
    <source>
        <dbReference type="ARBA" id="ARBA00023210"/>
    </source>
</evidence>
<comment type="similarity">
    <text evidence="2">Belongs to the SsgA family.</text>
</comment>
<dbReference type="GO" id="GO:0030428">
    <property type="term" value="C:cell septum"/>
    <property type="evidence" value="ECO:0007669"/>
    <property type="project" value="UniProtKB-SubCell"/>
</dbReference>
<dbReference type="Gene3D" id="2.30.31.20">
    <property type="entry name" value="Sporulation-specific cell division protein SsgB"/>
    <property type="match status" value="1"/>
</dbReference>
<dbReference type="InterPro" id="IPR038658">
    <property type="entry name" value="SsgB_sf"/>
</dbReference>
<dbReference type="Proteomes" id="UP000199323">
    <property type="component" value="Unassembled WGS sequence"/>
</dbReference>
<organism evidence="7 8">
    <name type="scientific">Actinacidiphila alni</name>
    <dbReference type="NCBI Taxonomy" id="380248"/>
    <lineage>
        <taxon>Bacteria</taxon>
        <taxon>Bacillati</taxon>
        <taxon>Actinomycetota</taxon>
        <taxon>Actinomycetes</taxon>
        <taxon>Kitasatosporales</taxon>
        <taxon>Streptomycetaceae</taxon>
        <taxon>Actinacidiphila</taxon>
    </lineage>
</organism>
<name>A0A1I2H850_9ACTN</name>
<evidence type="ECO:0000256" key="6">
    <source>
        <dbReference type="ARBA" id="ARBA00023306"/>
    </source>
</evidence>
<keyword evidence="6" id="KW-0131">Cell cycle</keyword>
<dbReference type="GO" id="GO:0000917">
    <property type="term" value="P:division septum assembly"/>
    <property type="evidence" value="ECO:0007669"/>
    <property type="project" value="UniProtKB-KW"/>
</dbReference>
<keyword evidence="4" id="KW-0749">Sporulation</keyword>
<keyword evidence="3 7" id="KW-0132">Cell division</keyword>
<dbReference type="STRING" id="380248.SAMN05216251_110155"/>
<dbReference type="OrthoDB" id="3853096at2"/>
<dbReference type="GO" id="GO:0030435">
    <property type="term" value="P:sporulation resulting in formation of a cellular spore"/>
    <property type="evidence" value="ECO:0007669"/>
    <property type="project" value="UniProtKB-KW"/>
</dbReference>
<dbReference type="RefSeq" id="WP_093714733.1">
    <property type="nucleotide sequence ID" value="NZ_FONG01000010.1"/>
</dbReference>
<keyword evidence="5" id="KW-0717">Septation</keyword>
<protein>
    <submittedName>
        <fullName evidence="7">Streptomyces sporulation and cell division protein, SsgA</fullName>
    </submittedName>
</protein>
<evidence type="ECO:0000256" key="2">
    <source>
        <dbReference type="ARBA" id="ARBA00009323"/>
    </source>
</evidence>